<proteinExistence type="predicted"/>
<dbReference type="PANTHER" id="PTHR43664:SF1">
    <property type="entry name" value="BETA-METHYLMALYL-COA DEHYDRATASE"/>
    <property type="match status" value="1"/>
</dbReference>
<dbReference type="Gene3D" id="3.10.129.10">
    <property type="entry name" value="Hotdog Thioesterase"/>
    <property type="match status" value="1"/>
</dbReference>
<dbReference type="SUPFAM" id="SSF54637">
    <property type="entry name" value="Thioesterase/thiol ester dehydrase-isomerase"/>
    <property type="match status" value="1"/>
</dbReference>
<dbReference type="KEGG" id="dto:TOL2_C06310"/>
<evidence type="ECO:0000313" key="2">
    <source>
        <dbReference type="Proteomes" id="UP000007347"/>
    </source>
</evidence>
<sequence>MKSKKRKFFSRFLKTKRIRKHIKKEGWFMCKIAAGTKILCRVNRTLDKGDFSILHQLNWFNMSVHSNSEYARRTWFKERSLAGPIIFTVADGLIHNADNIAEFLAGDGYEIYAYIGVNNMKINSPVMFGDTLRAEAEVVELRPTKNQERFLFVYKNRAYNQRDQQVIEYQTTMMVTKKE</sequence>
<dbReference type="AlphaFoldDB" id="K0NDD9"/>
<protein>
    <submittedName>
        <fullName evidence="1">Uncharacterized protein, related to dehydratase MaoC</fullName>
    </submittedName>
</protein>
<dbReference type="HOGENOM" id="CLU_1730521_0_0_7"/>
<dbReference type="EMBL" id="FO203503">
    <property type="protein sequence ID" value="CCK78800.1"/>
    <property type="molecule type" value="Genomic_DNA"/>
</dbReference>
<dbReference type="Proteomes" id="UP000007347">
    <property type="component" value="Chromosome"/>
</dbReference>
<reference evidence="1 2" key="1">
    <citation type="journal article" date="2013" name="Environ. Microbiol.">
        <title>Complete genome, catabolic sub-proteomes and key-metabolites of Desulfobacula toluolica Tol2, a marine, aromatic compound-degrading, sulfate-reducing bacterium.</title>
        <authorList>
            <person name="Wohlbrand L."/>
            <person name="Jacob J.H."/>
            <person name="Kube M."/>
            <person name="Mussmann M."/>
            <person name="Jarling R."/>
            <person name="Beck A."/>
            <person name="Amann R."/>
            <person name="Wilkes H."/>
            <person name="Reinhardt R."/>
            <person name="Rabus R."/>
        </authorList>
    </citation>
    <scope>NUCLEOTIDE SEQUENCE [LARGE SCALE GENOMIC DNA]</scope>
    <source>
        <strain evidence="2">DSM 7467 / Tol2</strain>
    </source>
</reference>
<accession>K0NDD9</accession>
<dbReference type="STRING" id="651182.TOL2_C06310"/>
<organism evidence="1 2">
    <name type="scientific">Desulfobacula toluolica (strain DSM 7467 / Tol2)</name>
    <dbReference type="NCBI Taxonomy" id="651182"/>
    <lineage>
        <taxon>Bacteria</taxon>
        <taxon>Pseudomonadati</taxon>
        <taxon>Thermodesulfobacteriota</taxon>
        <taxon>Desulfobacteria</taxon>
        <taxon>Desulfobacterales</taxon>
        <taxon>Desulfobacteraceae</taxon>
        <taxon>Desulfobacula</taxon>
    </lineage>
</organism>
<evidence type="ECO:0000313" key="1">
    <source>
        <dbReference type="EMBL" id="CCK78800.1"/>
    </source>
</evidence>
<keyword evidence="2" id="KW-1185">Reference proteome</keyword>
<dbReference type="PATRIC" id="fig|651182.5.peg.758"/>
<dbReference type="InterPro" id="IPR052342">
    <property type="entry name" value="MCH/BMMD"/>
</dbReference>
<gene>
    <name evidence="1" type="ordered locus">TOL2_C06310</name>
</gene>
<dbReference type="PANTHER" id="PTHR43664">
    <property type="entry name" value="MONOAMINE OXIDASE-RELATED"/>
    <property type="match status" value="1"/>
</dbReference>
<name>K0NDD9_DESTT</name>
<dbReference type="InterPro" id="IPR029069">
    <property type="entry name" value="HotDog_dom_sf"/>
</dbReference>